<dbReference type="InterPro" id="IPR036278">
    <property type="entry name" value="Sialidase_sf"/>
</dbReference>
<evidence type="ECO:0000313" key="28">
    <source>
        <dbReference type="EMBL" id="GLD59272.1"/>
    </source>
</evidence>
<dbReference type="EC" id="3.2.1.18" evidence="7"/>
<evidence type="ECO:0000256" key="6">
    <source>
        <dbReference type="ARBA" id="ARBA00009348"/>
    </source>
</evidence>
<dbReference type="EMBL" id="BRZM01000037">
    <property type="protein sequence ID" value="GLD59272.1"/>
    <property type="molecule type" value="Genomic_DNA"/>
</dbReference>
<comment type="function">
    <text evidence="21">Catalyzes the removal of sialic acid (N-acetylneuraminic acid) moieties from glycoproteins and glycolipids. To be active, it is strictly dependent on its presence in the multienzyme complex. Appears to have a preference for alpha 2-3 and alpha 2-6 sialyl linkage.</text>
</comment>
<keyword evidence="8" id="KW-1003">Cell membrane</keyword>
<evidence type="ECO:0000256" key="9">
    <source>
        <dbReference type="ARBA" id="ARBA00022553"/>
    </source>
</evidence>
<evidence type="ECO:0000256" key="26">
    <source>
        <dbReference type="SAM" id="SignalP"/>
    </source>
</evidence>
<evidence type="ECO:0000256" key="10">
    <source>
        <dbReference type="ARBA" id="ARBA00022729"/>
    </source>
</evidence>
<dbReference type="CDD" id="cd15482">
    <property type="entry name" value="Sialidase_non-viral"/>
    <property type="match status" value="1"/>
</dbReference>
<name>A0AAD3MSX0_LATJO</name>
<keyword evidence="20" id="KW-0968">Cytoplasmic vesicle</keyword>
<evidence type="ECO:0000256" key="7">
    <source>
        <dbReference type="ARBA" id="ARBA00012733"/>
    </source>
</evidence>
<evidence type="ECO:0000256" key="23">
    <source>
        <dbReference type="ARBA" id="ARBA00040509"/>
    </source>
</evidence>
<evidence type="ECO:0000256" key="24">
    <source>
        <dbReference type="ARBA" id="ARBA00041332"/>
    </source>
</evidence>
<evidence type="ECO:0000256" key="17">
    <source>
        <dbReference type="ARBA" id="ARBA00023228"/>
    </source>
</evidence>
<keyword evidence="13" id="KW-0442">Lipid degradation</keyword>
<dbReference type="SUPFAM" id="SSF50939">
    <property type="entry name" value="Sialidases"/>
    <property type="match status" value="1"/>
</dbReference>
<keyword evidence="17" id="KW-0458">Lysosome</keyword>
<gene>
    <name evidence="28" type="ORF">AKAME5_001128500</name>
</gene>
<dbReference type="PANTHER" id="PTHR10628">
    <property type="entry name" value="SIALIDASE"/>
    <property type="match status" value="1"/>
</dbReference>
<evidence type="ECO:0000256" key="13">
    <source>
        <dbReference type="ARBA" id="ARBA00022963"/>
    </source>
</evidence>
<keyword evidence="11" id="KW-0677">Repeat</keyword>
<dbReference type="GO" id="GO:0006689">
    <property type="term" value="P:ganglioside catabolic process"/>
    <property type="evidence" value="ECO:0007669"/>
    <property type="project" value="TreeGrafter"/>
</dbReference>
<evidence type="ECO:0000256" key="3">
    <source>
        <dbReference type="ARBA" id="ARBA00004227"/>
    </source>
</evidence>
<comment type="subunit">
    <text evidence="22">Interacts with cathepsin A (protective protein), beta-galactosidase and N-acetylgalactosamine-6-sulfate sulfatase in a multienzyme complex.</text>
</comment>
<reference evidence="28" key="1">
    <citation type="submission" date="2022-08" db="EMBL/GenBank/DDBJ databases">
        <title>Genome sequencing of akame (Lates japonicus).</title>
        <authorList>
            <person name="Hashiguchi Y."/>
            <person name="Takahashi H."/>
        </authorList>
    </citation>
    <scope>NUCLEOTIDE SEQUENCE</scope>
    <source>
        <strain evidence="28">Kochi</strain>
    </source>
</reference>
<evidence type="ECO:0000256" key="16">
    <source>
        <dbReference type="ARBA" id="ARBA00023180"/>
    </source>
</evidence>
<evidence type="ECO:0000256" key="5">
    <source>
        <dbReference type="ARBA" id="ARBA00004541"/>
    </source>
</evidence>
<dbReference type="InterPro" id="IPR011040">
    <property type="entry name" value="Sialidase"/>
</dbReference>
<keyword evidence="16" id="KW-0325">Glycoprotein</keyword>
<feature type="signal peptide" evidence="26">
    <location>
        <begin position="1"/>
        <end position="24"/>
    </location>
</feature>
<evidence type="ECO:0000256" key="21">
    <source>
        <dbReference type="ARBA" id="ARBA00037235"/>
    </source>
</evidence>
<evidence type="ECO:0000313" key="29">
    <source>
        <dbReference type="Proteomes" id="UP001279410"/>
    </source>
</evidence>
<keyword evidence="29" id="KW-1185">Reference proteome</keyword>
<dbReference type="GO" id="GO:0009313">
    <property type="term" value="P:oligosaccharide catabolic process"/>
    <property type="evidence" value="ECO:0007669"/>
    <property type="project" value="TreeGrafter"/>
</dbReference>
<evidence type="ECO:0000256" key="19">
    <source>
        <dbReference type="ARBA" id="ARBA00023295"/>
    </source>
</evidence>
<comment type="similarity">
    <text evidence="6">Belongs to the glycosyl hydrolase 33 family.</text>
</comment>
<dbReference type="GO" id="GO:0005765">
    <property type="term" value="C:lysosomal membrane"/>
    <property type="evidence" value="ECO:0007669"/>
    <property type="project" value="UniProtKB-SubCell"/>
</dbReference>
<keyword evidence="12" id="KW-0378">Hydrolase</keyword>
<keyword evidence="10 26" id="KW-0732">Signal</keyword>
<dbReference type="AlphaFoldDB" id="A0AAD3MSX0"/>
<organism evidence="28 29">
    <name type="scientific">Lates japonicus</name>
    <name type="common">Japanese lates</name>
    <dbReference type="NCBI Taxonomy" id="270547"/>
    <lineage>
        <taxon>Eukaryota</taxon>
        <taxon>Metazoa</taxon>
        <taxon>Chordata</taxon>
        <taxon>Craniata</taxon>
        <taxon>Vertebrata</taxon>
        <taxon>Euteleostomi</taxon>
        <taxon>Actinopterygii</taxon>
        <taxon>Neopterygii</taxon>
        <taxon>Teleostei</taxon>
        <taxon>Neoteleostei</taxon>
        <taxon>Acanthomorphata</taxon>
        <taxon>Carangaria</taxon>
        <taxon>Carangaria incertae sedis</taxon>
        <taxon>Centropomidae</taxon>
        <taxon>Lates</taxon>
    </lineage>
</organism>
<evidence type="ECO:0000256" key="4">
    <source>
        <dbReference type="ARBA" id="ARBA00004236"/>
    </source>
</evidence>
<dbReference type="Pfam" id="PF13088">
    <property type="entry name" value="BNR_2"/>
    <property type="match status" value="1"/>
</dbReference>
<evidence type="ECO:0000259" key="27">
    <source>
        <dbReference type="Pfam" id="PF13088"/>
    </source>
</evidence>
<evidence type="ECO:0000256" key="22">
    <source>
        <dbReference type="ARBA" id="ARBA00038519"/>
    </source>
</evidence>
<evidence type="ECO:0000256" key="8">
    <source>
        <dbReference type="ARBA" id="ARBA00022475"/>
    </source>
</evidence>
<dbReference type="Proteomes" id="UP001279410">
    <property type="component" value="Unassembled WGS sequence"/>
</dbReference>
<evidence type="ECO:0000256" key="2">
    <source>
        <dbReference type="ARBA" id="ARBA00004207"/>
    </source>
</evidence>
<comment type="subcellular location">
    <subcellularLocation>
        <location evidence="4">Cell membrane</location>
    </subcellularLocation>
    <subcellularLocation>
        <location evidence="5">Cytoplasmic vesicle</location>
    </subcellularLocation>
    <subcellularLocation>
        <location evidence="3">Lysosome lumen</location>
    </subcellularLocation>
    <subcellularLocation>
        <location evidence="2">Lysosome membrane</location>
        <topology evidence="2">Peripheral membrane protein</topology>
        <orientation evidence="2">Lumenal side</orientation>
    </subcellularLocation>
</comment>
<evidence type="ECO:0000256" key="15">
    <source>
        <dbReference type="ARBA" id="ARBA00023136"/>
    </source>
</evidence>
<dbReference type="GO" id="GO:0031410">
    <property type="term" value="C:cytoplasmic vesicle"/>
    <property type="evidence" value="ECO:0007669"/>
    <property type="project" value="UniProtKB-SubCell"/>
</dbReference>
<keyword evidence="19" id="KW-0326">Glycosidase</keyword>
<keyword evidence="18" id="KW-0119">Carbohydrate metabolism</keyword>
<keyword evidence="14" id="KW-0443">Lipid metabolism</keyword>
<dbReference type="PANTHER" id="PTHR10628:SF25">
    <property type="entry name" value="SIALIDASE-1"/>
    <property type="match status" value="1"/>
</dbReference>
<comment type="caution">
    <text evidence="28">The sequence shown here is derived from an EMBL/GenBank/DDBJ whole genome shotgun (WGS) entry which is preliminary data.</text>
</comment>
<dbReference type="Gene3D" id="2.120.10.10">
    <property type="match status" value="1"/>
</dbReference>
<keyword evidence="15" id="KW-0472">Membrane</keyword>
<comment type="catalytic activity">
    <reaction evidence="1">
        <text>Hydrolysis of alpha-(2-&gt;3)-, alpha-(2-&gt;6)-, alpha-(2-&gt;8)- glycosidic linkages of terminal sialic acid residues in oligosaccharides, glycoproteins, glycolipids, colominic acid and synthetic substrates.</text>
        <dbReference type="EC" id="3.2.1.18"/>
    </reaction>
</comment>
<evidence type="ECO:0000256" key="1">
    <source>
        <dbReference type="ARBA" id="ARBA00000427"/>
    </source>
</evidence>
<dbReference type="GO" id="GO:0004308">
    <property type="term" value="F:exo-alpha-sialidase activity"/>
    <property type="evidence" value="ECO:0007669"/>
    <property type="project" value="UniProtKB-EC"/>
</dbReference>
<protein>
    <recommendedName>
        <fullName evidence="23">Sialidase-1</fullName>
        <ecNumber evidence="7">3.2.1.18</ecNumber>
    </recommendedName>
    <alternativeName>
        <fullName evidence="25">Lysosomal sialidase</fullName>
    </alternativeName>
    <alternativeName>
        <fullName evidence="24">N-acetyl-alpha-neuraminidase 1</fullName>
    </alternativeName>
</protein>
<evidence type="ECO:0000256" key="11">
    <source>
        <dbReference type="ARBA" id="ARBA00022737"/>
    </source>
</evidence>
<evidence type="ECO:0000256" key="25">
    <source>
        <dbReference type="ARBA" id="ARBA00041413"/>
    </source>
</evidence>
<accession>A0AAD3MSX0</accession>
<evidence type="ECO:0000256" key="18">
    <source>
        <dbReference type="ARBA" id="ARBA00023277"/>
    </source>
</evidence>
<dbReference type="InterPro" id="IPR026856">
    <property type="entry name" value="Sialidase_fam"/>
</dbReference>
<dbReference type="GO" id="GO:0043202">
    <property type="term" value="C:lysosomal lumen"/>
    <property type="evidence" value="ECO:0007669"/>
    <property type="project" value="UniProtKB-SubCell"/>
</dbReference>
<feature type="domain" description="Sialidase" evidence="27">
    <location>
        <begin position="63"/>
        <end position="355"/>
    </location>
</feature>
<dbReference type="GO" id="GO:0005886">
    <property type="term" value="C:plasma membrane"/>
    <property type="evidence" value="ECO:0007669"/>
    <property type="project" value="UniProtKB-SubCell"/>
</dbReference>
<evidence type="ECO:0000256" key="14">
    <source>
        <dbReference type="ARBA" id="ARBA00023098"/>
    </source>
</evidence>
<proteinExistence type="inferred from homology"/>
<evidence type="ECO:0000256" key="20">
    <source>
        <dbReference type="ARBA" id="ARBA00023329"/>
    </source>
</evidence>
<keyword evidence="9" id="KW-0597">Phosphoprotein</keyword>
<evidence type="ECO:0000256" key="12">
    <source>
        <dbReference type="ARBA" id="ARBA00022801"/>
    </source>
</evidence>
<dbReference type="FunFam" id="2.120.10.10:FF:000003">
    <property type="entry name" value="Neuraminidase 1"/>
    <property type="match status" value="1"/>
</dbReference>
<feature type="chain" id="PRO_5042233579" description="Sialidase-1" evidence="26">
    <location>
        <begin position="25"/>
        <end position="387"/>
    </location>
</feature>
<sequence>METGSRLAALSLLLFAMLSPCVCSLNPGEIDPLLYEEQLLWVSGAQGQVNTYRIPLLTFTPKGSLLAFAEGRKSSSSDVGAKFIALRRSTDKGATWSPTTFILDDGTKPDGLNLGSVVVDEEVGSVILIYTICFHLYLCRPSSTMMVESVDDGLSWSPPRNLSVQLGIKNFVGGPGFGIQKRYEPAKGRLVVCGHGTLEGDGVFCILSDDHGHNWYNGAALKSIPYNQKKRAQDFNPDECQPVEMPDGSIIINVRNQNNYHCRCRIVVRSRDGGLTLPVDDLIFDYALVDPVVAAGALQKDGVMYFTNPSNEQHRVNLTLRWSLTDGKSWENKVVQIWAGPSGYSSITSLNSGSVEDRKYIFIIYEKGHKVYDETVSFAKIHLYGGQ</sequence>